<organism evidence="3 4">
    <name type="scientific">Amylocarpus encephaloides</name>
    <dbReference type="NCBI Taxonomy" id="45428"/>
    <lineage>
        <taxon>Eukaryota</taxon>
        <taxon>Fungi</taxon>
        <taxon>Dikarya</taxon>
        <taxon>Ascomycota</taxon>
        <taxon>Pezizomycotina</taxon>
        <taxon>Leotiomycetes</taxon>
        <taxon>Helotiales</taxon>
        <taxon>Helotiales incertae sedis</taxon>
        <taxon>Amylocarpus</taxon>
    </lineage>
</organism>
<accession>A0A9P8C3L9</accession>
<keyword evidence="4" id="KW-1185">Reference proteome</keyword>
<gene>
    <name evidence="3" type="ORF">BJ875DRAFT_91444</name>
</gene>
<dbReference type="Gene3D" id="3.40.50.720">
    <property type="entry name" value="NAD(P)-binding Rossmann-like Domain"/>
    <property type="match status" value="1"/>
</dbReference>
<name>A0A9P8C3L9_9HELO</name>
<dbReference type="GO" id="GO:0006654">
    <property type="term" value="P:phosphatidic acid biosynthetic process"/>
    <property type="evidence" value="ECO:0007669"/>
    <property type="project" value="TreeGrafter"/>
</dbReference>
<dbReference type="GO" id="GO:0019433">
    <property type="term" value="P:triglyceride catabolic process"/>
    <property type="evidence" value="ECO:0007669"/>
    <property type="project" value="TreeGrafter"/>
</dbReference>
<evidence type="ECO:0000256" key="1">
    <source>
        <dbReference type="ARBA" id="ARBA00006484"/>
    </source>
</evidence>
<dbReference type="PRINTS" id="PR00081">
    <property type="entry name" value="GDHRDH"/>
</dbReference>
<dbReference type="GO" id="GO:0005811">
    <property type="term" value="C:lipid droplet"/>
    <property type="evidence" value="ECO:0007669"/>
    <property type="project" value="TreeGrafter"/>
</dbReference>
<sequence>MAPRKSVLITGCSAGGIGEGLAEAFREKGYHVFATLRTPSKISKTLSSAEYVTILTLDVLSSESISAAVESVKKETGDRLDVLINNSGEGIFAPALDTSIEAGKKIFDLNFWAPMAMLQAFSPLLINAKGCIVNNTSANSVFPMPFMSVYNGSKASLATASETWRYELQPLGVRTITLVTLAVKTQAFTKDRQFKMPETSYYFQIRELINGLTDGHLQTNGISTKQYATKVVREVEKGTVGPVWAGGSALSAKWGWWLSPQFVRDMIVESFIPVASEMAKALQR</sequence>
<dbReference type="PANTHER" id="PTHR44169:SF6">
    <property type="entry name" value="NADPH-DEPENDENT 1-ACYLDIHYDROXYACETONE PHOSPHATE REDUCTASE"/>
    <property type="match status" value="1"/>
</dbReference>
<evidence type="ECO:0000313" key="4">
    <source>
        <dbReference type="Proteomes" id="UP000824998"/>
    </source>
</evidence>
<comment type="similarity">
    <text evidence="1">Belongs to the short-chain dehydrogenases/reductases (SDR) family.</text>
</comment>
<dbReference type="GO" id="GO:0005783">
    <property type="term" value="C:endoplasmic reticulum"/>
    <property type="evidence" value="ECO:0007669"/>
    <property type="project" value="TreeGrafter"/>
</dbReference>
<dbReference type="Pfam" id="PF00106">
    <property type="entry name" value="adh_short"/>
    <property type="match status" value="1"/>
</dbReference>
<dbReference type="Proteomes" id="UP000824998">
    <property type="component" value="Unassembled WGS sequence"/>
</dbReference>
<evidence type="ECO:0000313" key="3">
    <source>
        <dbReference type="EMBL" id="KAG9232230.1"/>
    </source>
</evidence>
<dbReference type="PANTHER" id="PTHR44169">
    <property type="entry name" value="NADPH-DEPENDENT 1-ACYLDIHYDROXYACETONE PHOSPHATE REDUCTASE"/>
    <property type="match status" value="1"/>
</dbReference>
<proteinExistence type="inferred from homology"/>
<comment type="caution">
    <text evidence="3">The sequence shown here is derived from an EMBL/GenBank/DDBJ whole genome shotgun (WGS) entry which is preliminary data.</text>
</comment>
<dbReference type="AlphaFoldDB" id="A0A9P8C3L9"/>
<reference evidence="3" key="1">
    <citation type="journal article" date="2021" name="IMA Fungus">
        <title>Genomic characterization of three marine fungi, including Emericellopsis atlantica sp. nov. with signatures of a generalist lifestyle and marine biomass degradation.</title>
        <authorList>
            <person name="Hagestad O.C."/>
            <person name="Hou L."/>
            <person name="Andersen J.H."/>
            <person name="Hansen E.H."/>
            <person name="Altermark B."/>
            <person name="Li C."/>
            <person name="Kuhnert E."/>
            <person name="Cox R.J."/>
            <person name="Crous P.W."/>
            <person name="Spatafora J.W."/>
            <person name="Lail K."/>
            <person name="Amirebrahimi M."/>
            <person name="Lipzen A."/>
            <person name="Pangilinan J."/>
            <person name="Andreopoulos W."/>
            <person name="Hayes R.D."/>
            <person name="Ng V."/>
            <person name="Grigoriev I.V."/>
            <person name="Jackson S.A."/>
            <person name="Sutton T.D.S."/>
            <person name="Dobson A.D.W."/>
            <person name="Rama T."/>
        </authorList>
    </citation>
    <scope>NUCLEOTIDE SEQUENCE</scope>
    <source>
        <strain evidence="3">TRa018bII</strain>
    </source>
</reference>
<dbReference type="InterPro" id="IPR002347">
    <property type="entry name" value="SDR_fam"/>
</dbReference>
<dbReference type="InterPro" id="IPR036291">
    <property type="entry name" value="NAD(P)-bd_dom_sf"/>
</dbReference>
<evidence type="ECO:0000256" key="2">
    <source>
        <dbReference type="ARBA" id="ARBA00023002"/>
    </source>
</evidence>
<dbReference type="GO" id="GO:0000140">
    <property type="term" value="F:acylglycerone-phosphate reductase (NADP+) activity"/>
    <property type="evidence" value="ECO:0007669"/>
    <property type="project" value="TreeGrafter"/>
</dbReference>
<dbReference type="OrthoDB" id="2102561at2759"/>
<dbReference type="SUPFAM" id="SSF51735">
    <property type="entry name" value="NAD(P)-binding Rossmann-fold domains"/>
    <property type="match status" value="1"/>
</dbReference>
<dbReference type="GO" id="GO:0004806">
    <property type="term" value="F:triacylglycerol lipase activity"/>
    <property type="evidence" value="ECO:0007669"/>
    <property type="project" value="TreeGrafter"/>
</dbReference>
<dbReference type="EMBL" id="MU251559">
    <property type="protein sequence ID" value="KAG9232230.1"/>
    <property type="molecule type" value="Genomic_DNA"/>
</dbReference>
<keyword evidence="2" id="KW-0560">Oxidoreductase</keyword>
<protein>
    <submittedName>
        <fullName evidence="3">Short-chain dehydrogenase/reductase</fullName>
    </submittedName>
</protein>